<dbReference type="InterPro" id="IPR010982">
    <property type="entry name" value="Lambda_DNA-bd_dom_sf"/>
</dbReference>
<evidence type="ECO:0000313" key="4">
    <source>
        <dbReference type="Proteomes" id="UP000721861"/>
    </source>
</evidence>
<protein>
    <submittedName>
        <fullName evidence="3">Helix-turn-helix transcriptional regulator</fullName>
    </submittedName>
</protein>
<dbReference type="SMART" id="SM00530">
    <property type="entry name" value="HTH_XRE"/>
    <property type="match status" value="1"/>
</dbReference>
<evidence type="ECO:0000313" key="3">
    <source>
        <dbReference type="EMBL" id="MBS2212170.1"/>
    </source>
</evidence>
<organism evidence="3 4">
    <name type="scientific">Carboxylicivirga mesophila</name>
    <dbReference type="NCBI Taxonomy" id="1166478"/>
    <lineage>
        <taxon>Bacteria</taxon>
        <taxon>Pseudomonadati</taxon>
        <taxon>Bacteroidota</taxon>
        <taxon>Bacteroidia</taxon>
        <taxon>Marinilabiliales</taxon>
        <taxon>Marinilabiliaceae</taxon>
        <taxon>Carboxylicivirga</taxon>
    </lineage>
</organism>
<dbReference type="SUPFAM" id="SSF47413">
    <property type="entry name" value="lambda repressor-like DNA-binding domains"/>
    <property type="match status" value="1"/>
</dbReference>
<feature type="region of interest" description="Disordered" evidence="1">
    <location>
        <begin position="82"/>
        <end position="102"/>
    </location>
</feature>
<dbReference type="Pfam" id="PF01381">
    <property type="entry name" value="HTH_3"/>
    <property type="match status" value="1"/>
</dbReference>
<accession>A0ABS5KB12</accession>
<evidence type="ECO:0000256" key="1">
    <source>
        <dbReference type="SAM" id="MobiDB-lite"/>
    </source>
</evidence>
<proteinExistence type="predicted"/>
<comment type="caution">
    <text evidence="3">The sequence shown here is derived from an EMBL/GenBank/DDBJ whole genome shotgun (WGS) entry which is preliminary data.</text>
</comment>
<dbReference type="Proteomes" id="UP000721861">
    <property type="component" value="Unassembled WGS sequence"/>
</dbReference>
<gene>
    <name evidence="3" type="ORF">KEM09_12195</name>
</gene>
<dbReference type="InterPro" id="IPR001387">
    <property type="entry name" value="Cro/C1-type_HTH"/>
</dbReference>
<dbReference type="PROSITE" id="PS50943">
    <property type="entry name" value="HTH_CROC1"/>
    <property type="match status" value="1"/>
</dbReference>
<dbReference type="CDD" id="cd00093">
    <property type="entry name" value="HTH_XRE"/>
    <property type="match status" value="1"/>
</dbReference>
<evidence type="ECO:0000259" key="2">
    <source>
        <dbReference type="PROSITE" id="PS50943"/>
    </source>
</evidence>
<dbReference type="Gene3D" id="1.10.260.40">
    <property type="entry name" value="lambda repressor-like DNA-binding domains"/>
    <property type="match status" value="1"/>
</dbReference>
<dbReference type="RefSeq" id="WP_212228670.1">
    <property type="nucleotide sequence ID" value="NZ_JAGUCN010000013.1"/>
</dbReference>
<keyword evidence="4" id="KW-1185">Reference proteome</keyword>
<feature type="domain" description="HTH cro/C1-type" evidence="2">
    <location>
        <begin position="5"/>
        <end position="60"/>
    </location>
</feature>
<dbReference type="EMBL" id="JAGUCN010000013">
    <property type="protein sequence ID" value="MBS2212170.1"/>
    <property type="molecule type" value="Genomic_DNA"/>
</dbReference>
<reference evidence="3 4" key="1">
    <citation type="journal article" date="2014" name="Int. J. Syst. Evol. Microbiol.">
        <title>Carboxylicivirga gen. nov. in the family Marinilabiliaceae with two novel species, Carboxylicivirga mesophila sp. nov. and Carboxylicivirga taeanensis sp. nov., and reclassification of Cytophaga fermentans as Saccharicrinis fermentans gen. nov., comb. nov.</title>
        <authorList>
            <person name="Yang S.H."/>
            <person name="Seo H.S."/>
            <person name="Woo J.H."/>
            <person name="Oh H.M."/>
            <person name="Jang H."/>
            <person name="Lee J.H."/>
            <person name="Kim S.J."/>
            <person name="Kwon K.K."/>
        </authorList>
    </citation>
    <scope>NUCLEOTIDE SEQUENCE [LARGE SCALE GENOMIC DNA]</scope>
    <source>
        <strain evidence="3 4">JCM 18290</strain>
    </source>
</reference>
<sequence>MKERIEAIIKHERLTPSLFADAIGVQRSGISHILSGRNKPSLDFLNKLLGRFPHISGDWLITGQGTMLKNAVSPPKEEAQLQMPMAGEQVEENPKKSFKLPKKEVKEEELPAYKPLEKPQTAQNLAQTVAAVDGKSIERIIVFYVDKSFVEYRPE</sequence>
<name>A0ABS5KB12_9BACT</name>